<accession>A0A7R9MEF3</accession>
<gene>
    <name evidence="2" type="ORF">ONB1V03_LOCUS15172</name>
</gene>
<feature type="transmembrane region" description="Helical" evidence="1">
    <location>
        <begin position="27"/>
        <end position="46"/>
    </location>
</feature>
<keyword evidence="1" id="KW-0812">Transmembrane</keyword>
<keyword evidence="1" id="KW-0472">Membrane</keyword>
<dbReference type="PANTHER" id="PTHR31061:SF24">
    <property type="entry name" value="LD22376P"/>
    <property type="match status" value="1"/>
</dbReference>
<evidence type="ECO:0008006" key="4">
    <source>
        <dbReference type="Google" id="ProtNLM"/>
    </source>
</evidence>
<name>A0A7R9MEF3_9ACAR</name>
<dbReference type="EMBL" id="OC930076">
    <property type="protein sequence ID" value="CAD7658551.1"/>
    <property type="molecule type" value="Genomic_DNA"/>
</dbReference>
<organism evidence="2">
    <name type="scientific">Oppiella nova</name>
    <dbReference type="NCBI Taxonomy" id="334625"/>
    <lineage>
        <taxon>Eukaryota</taxon>
        <taxon>Metazoa</taxon>
        <taxon>Ecdysozoa</taxon>
        <taxon>Arthropoda</taxon>
        <taxon>Chelicerata</taxon>
        <taxon>Arachnida</taxon>
        <taxon>Acari</taxon>
        <taxon>Acariformes</taxon>
        <taxon>Sarcoptiformes</taxon>
        <taxon>Oribatida</taxon>
        <taxon>Brachypylina</taxon>
        <taxon>Oppioidea</taxon>
        <taxon>Oppiidae</taxon>
        <taxon>Oppiella</taxon>
    </lineage>
</organism>
<evidence type="ECO:0000256" key="1">
    <source>
        <dbReference type="SAM" id="Phobius"/>
    </source>
</evidence>
<dbReference type="OrthoDB" id="2149840at2759"/>
<keyword evidence="3" id="KW-1185">Reference proteome</keyword>
<dbReference type="AlphaFoldDB" id="A0A7R9MEF3"/>
<dbReference type="EMBL" id="CAJPVJ010015251">
    <property type="protein sequence ID" value="CAG2175737.1"/>
    <property type="molecule type" value="Genomic_DNA"/>
</dbReference>
<feature type="transmembrane region" description="Helical" evidence="1">
    <location>
        <begin position="145"/>
        <end position="165"/>
    </location>
</feature>
<evidence type="ECO:0000313" key="3">
    <source>
        <dbReference type="Proteomes" id="UP000728032"/>
    </source>
</evidence>
<dbReference type="Proteomes" id="UP000728032">
    <property type="component" value="Unassembled WGS sequence"/>
</dbReference>
<feature type="non-terminal residue" evidence="2">
    <location>
        <position position="1"/>
    </location>
</feature>
<keyword evidence="1" id="KW-1133">Transmembrane helix</keyword>
<proteinExistence type="predicted"/>
<feature type="transmembrane region" description="Helical" evidence="1">
    <location>
        <begin position="171"/>
        <end position="195"/>
    </location>
</feature>
<evidence type="ECO:0000313" key="2">
    <source>
        <dbReference type="EMBL" id="CAD7658551.1"/>
    </source>
</evidence>
<sequence>ATSNPLSVSPLVRIHQLVDVIPYWPEWIVMSFTALLYFVLTFGWNFDDKCPKGYIGPGGLANNMSHIHCTGGAAAYIDRWLLGEKHLYPYFTGNRLYDPVGQFGLLHDPEGVLGTTTSILLTFFGLQMGKILIAYPSPKQRIVRWLSWAAILGALAALFAATGWIPINKNLWSFSFICLTSASACVAISLLYYLVDVARVWPNGQPFHYPGMNSILLYIGHELTSSMLPWSFNVDETSHVGPLARNLVATTLWFVISVRLAQNNFFLTV</sequence>
<protein>
    <recommendedName>
        <fullName evidence="4">Heparan-alpha-glucosaminide N-acetyltransferase</fullName>
    </recommendedName>
</protein>
<dbReference type="PANTHER" id="PTHR31061">
    <property type="entry name" value="LD22376P"/>
    <property type="match status" value="1"/>
</dbReference>
<reference evidence="2" key="1">
    <citation type="submission" date="2020-11" db="EMBL/GenBank/DDBJ databases">
        <authorList>
            <person name="Tran Van P."/>
        </authorList>
    </citation>
    <scope>NUCLEOTIDE SEQUENCE</scope>
</reference>